<dbReference type="RefSeq" id="WP_111550841.1">
    <property type="nucleotide sequence ID" value="NZ_LIQE01000032.1"/>
</dbReference>
<evidence type="ECO:0000313" key="8">
    <source>
        <dbReference type="EMBL" id="RAK13829.1"/>
    </source>
</evidence>
<evidence type="ECO:0000313" key="9">
    <source>
        <dbReference type="Proteomes" id="UP000249165"/>
    </source>
</evidence>
<dbReference type="PANTHER" id="PTHR34990:SF2">
    <property type="entry name" value="BLL8164 PROTEIN"/>
    <property type="match status" value="1"/>
</dbReference>
<keyword evidence="3" id="KW-0479">Metal-binding</keyword>
<feature type="compositionally biased region" description="Gly residues" evidence="6">
    <location>
        <begin position="274"/>
        <end position="284"/>
    </location>
</feature>
<dbReference type="GO" id="GO:0046872">
    <property type="term" value="F:metal ion binding"/>
    <property type="evidence" value="ECO:0007669"/>
    <property type="project" value="UniProtKB-KW"/>
</dbReference>
<comment type="caution">
    <text evidence="8">The sequence shown here is derived from an EMBL/GenBank/DDBJ whole genome shotgun (WGS) entry which is preliminary data.</text>
</comment>
<evidence type="ECO:0000256" key="5">
    <source>
        <dbReference type="ARBA" id="ARBA00023211"/>
    </source>
</evidence>
<feature type="region of interest" description="Disordered" evidence="6">
    <location>
        <begin position="261"/>
        <end position="284"/>
    </location>
</feature>
<keyword evidence="5" id="KW-0464">Manganese</keyword>
<feature type="compositionally biased region" description="Low complexity" evidence="6">
    <location>
        <begin position="261"/>
        <end position="272"/>
    </location>
</feature>
<gene>
    <name evidence="8" type="ORF">ATI53_103432</name>
</gene>
<sequence>MAPIASRSSGHAGHVGHATRTNGLRSLFLSDLHLGARASRPAQVLDFLKGVEADTIYLVGDIFDLWHGGRVHWNDAHEAVMTDLAVRAGNGARIVYLPGNHDAAMRVPDARVAGWELREAVVHRAADGRRYLVLHGDQCDPRFLRWHFMTRLGSRLDAMLRQTDLWHRRHFALAHDAPSPAQRIIERANTLLAMGDRFEKRLVKLARASGTTGVICGHSHKPVLRHHDDVIYANCGDWIDSLTALAEDQSGALRMMQHVAPPAAAPSGPRPATGKGGALAEGMA</sequence>
<dbReference type="GO" id="GO:0009245">
    <property type="term" value="P:lipid A biosynthetic process"/>
    <property type="evidence" value="ECO:0007669"/>
    <property type="project" value="TreeGrafter"/>
</dbReference>
<protein>
    <submittedName>
        <fullName evidence="8">UDP-2,3-diacylglucosamine pyrophosphatase LpxH</fullName>
    </submittedName>
</protein>
<evidence type="ECO:0000256" key="3">
    <source>
        <dbReference type="ARBA" id="ARBA00022723"/>
    </source>
</evidence>
<dbReference type="Proteomes" id="UP000249165">
    <property type="component" value="Unassembled WGS sequence"/>
</dbReference>
<dbReference type="Pfam" id="PF00149">
    <property type="entry name" value="Metallophos"/>
    <property type="match status" value="1"/>
</dbReference>
<keyword evidence="4" id="KW-0472">Membrane</keyword>
<name>A0A327Y5U2_9RHOB</name>
<evidence type="ECO:0000256" key="4">
    <source>
        <dbReference type="ARBA" id="ARBA00023136"/>
    </source>
</evidence>
<dbReference type="GO" id="GO:0016020">
    <property type="term" value="C:membrane"/>
    <property type="evidence" value="ECO:0007669"/>
    <property type="project" value="GOC"/>
</dbReference>
<keyword evidence="9" id="KW-1185">Reference proteome</keyword>
<dbReference type="InterPro" id="IPR029052">
    <property type="entry name" value="Metallo-depent_PP-like"/>
</dbReference>
<dbReference type="GO" id="GO:0008758">
    <property type="term" value="F:UDP-2,3-diacylglucosamine hydrolase activity"/>
    <property type="evidence" value="ECO:0007669"/>
    <property type="project" value="TreeGrafter"/>
</dbReference>
<dbReference type="OrthoDB" id="9802481at2"/>
<dbReference type="SUPFAM" id="SSF56300">
    <property type="entry name" value="Metallo-dependent phosphatases"/>
    <property type="match status" value="1"/>
</dbReference>
<reference evidence="8 9" key="1">
    <citation type="submission" date="2018-06" db="EMBL/GenBank/DDBJ databases">
        <title>Genomic Encyclopedia of Archaeal and Bacterial Type Strains, Phase II (KMG-II): from individual species to whole genera.</title>
        <authorList>
            <person name="Goeker M."/>
        </authorList>
    </citation>
    <scope>NUCLEOTIDE SEQUENCE [LARGE SCALE GENOMIC DNA]</scope>
    <source>
        <strain evidence="8 9">DSM 22011</strain>
    </source>
</reference>
<keyword evidence="2" id="KW-0997">Cell inner membrane</keyword>
<evidence type="ECO:0000256" key="6">
    <source>
        <dbReference type="SAM" id="MobiDB-lite"/>
    </source>
</evidence>
<accession>A0A327Y5U2</accession>
<dbReference type="EMBL" id="QLMG01000034">
    <property type="protein sequence ID" value="RAK13829.1"/>
    <property type="molecule type" value="Genomic_DNA"/>
</dbReference>
<dbReference type="PANTHER" id="PTHR34990">
    <property type="entry name" value="UDP-2,3-DIACYLGLUCOSAMINE HYDROLASE-RELATED"/>
    <property type="match status" value="1"/>
</dbReference>
<dbReference type="AlphaFoldDB" id="A0A327Y5U2"/>
<dbReference type="Gene3D" id="3.60.21.10">
    <property type="match status" value="1"/>
</dbReference>
<evidence type="ECO:0000256" key="2">
    <source>
        <dbReference type="ARBA" id="ARBA00022519"/>
    </source>
</evidence>
<evidence type="ECO:0000256" key="1">
    <source>
        <dbReference type="ARBA" id="ARBA00022475"/>
    </source>
</evidence>
<keyword evidence="1" id="KW-1003">Cell membrane</keyword>
<dbReference type="CDD" id="cd07398">
    <property type="entry name" value="MPP_YbbF-LpxH"/>
    <property type="match status" value="1"/>
</dbReference>
<proteinExistence type="predicted"/>
<feature type="domain" description="Calcineurin-like phosphoesterase" evidence="7">
    <location>
        <begin position="25"/>
        <end position="222"/>
    </location>
</feature>
<dbReference type="InterPro" id="IPR004843">
    <property type="entry name" value="Calcineurin-like_PHP"/>
</dbReference>
<dbReference type="InterPro" id="IPR043461">
    <property type="entry name" value="LpxH-like"/>
</dbReference>
<organism evidence="8 9">
    <name type="scientific">Salipiger aestuarii</name>
    <dbReference type="NCBI Taxonomy" id="568098"/>
    <lineage>
        <taxon>Bacteria</taxon>
        <taxon>Pseudomonadati</taxon>
        <taxon>Pseudomonadota</taxon>
        <taxon>Alphaproteobacteria</taxon>
        <taxon>Rhodobacterales</taxon>
        <taxon>Roseobacteraceae</taxon>
        <taxon>Salipiger</taxon>
    </lineage>
</organism>
<evidence type="ECO:0000259" key="7">
    <source>
        <dbReference type="Pfam" id="PF00149"/>
    </source>
</evidence>